<feature type="coiled-coil region" evidence="1">
    <location>
        <begin position="160"/>
        <end position="187"/>
    </location>
</feature>
<dbReference type="PANTHER" id="PTHR34220:SF9">
    <property type="entry name" value="SIGNAL TRANSDUCTION HISTIDINE KINASE INTERNAL REGION DOMAIN-CONTAINING PROTEIN"/>
    <property type="match status" value="1"/>
</dbReference>
<dbReference type="RefSeq" id="WP_208007349.1">
    <property type="nucleotide sequence ID" value="NZ_CP071796.1"/>
</dbReference>
<reference evidence="4" key="1">
    <citation type="submission" date="2021-03" db="EMBL/GenBank/DDBJ databases">
        <title>Ottowia sp. 27C isolated from the cloaca of a Giant Asian pond turtle (Heosemys grandis).</title>
        <authorList>
            <person name="Spergser J."/>
            <person name="Busse H.-J."/>
        </authorList>
    </citation>
    <scope>NUCLEOTIDE SEQUENCE</scope>
    <source>
        <strain evidence="4">27C</strain>
    </source>
</reference>
<dbReference type="Pfam" id="PF02518">
    <property type="entry name" value="HATPase_c"/>
    <property type="match status" value="1"/>
</dbReference>
<dbReference type="InterPro" id="IPR005467">
    <property type="entry name" value="His_kinase_dom"/>
</dbReference>
<evidence type="ECO:0000259" key="3">
    <source>
        <dbReference type="PROSITE" id="PS50109"/>
    </source>
</evidence>
<dbReference type="Proteomes" id="UP000663903">
    <property type="component" value="Chromosome"/>
</dbReference>
<dbReference type="Pfam" id="PF06580">
    <property type="entry name" value="His_kinase"/>
    <property type="match status" value="1"/>
</dbReference>
<dbReference type="InterPro" id="IPR036890">
    <property type="entry name" value="HATPase_C_sf"/>
</dbReference>
<evidence type="ECO:0000313" key="5">
    <source>
        <dbReference type="Proteomes" id="UP000663903"/>
    </source>
</evidence>
<feature type="domain" description="Histidine kinase" evidence="3">
    <location>
        <begin position="275"/>
        <end position="371"/>
    </location>
</feature>
<dbReference type="InterPro" id="IPR010559">
    <property type="entry name" value="Sig_transdc_His_kin_internal"/>
</dbReference>
<accession>A0A975CDV0</accession>
<feature type="transmembrane region" description="Helical" evidence="2">
    <location>
        <begin position="99"/>
        <end position="116"/>
    </location>
</feature>
<name>A0A975CDV0_9BURK</name>
<keyword evidence="2" id="KW-0472">Membrane</keyword>
<feature type="transmembrane region" description="Helical" evidence="2">
    <location>
        <begin position="136"/>
        <end position="154"/>
    </location>
</feature>
<dbReference type="GO" id="GO:0016020">
    <property type="term" value="C:membrane"/>
    <property type="evidence" value="ECO:0007669"/>
    <property type="project" value="InterPro"/>
</dbReference>
<keyword evidence="4" id="KW-0808">Transferase</keyword>
<keyword evidence="2" id="KW-0812">Transmembrane</keyword>
<protein>
    <submittedName>
        <fullName evidence="4">Histidine kinase</fullName>
    </submittedName>
</protein>
<keyword evidence="4" id="KW-0418">Kinase</keyword>
<keyword evidence="1" id="KW-0175">Coiled coil</keyword>
<evidence type="ECO:0000313" key="4">
    <source>
        <dbReference type="EMBL" id="QTD43941.1"/>
    </source>
</evidence>
<evidence type="ECO:0000256" key="1">
    <source>
        <dbReference type="SAM" id="Coils"/>
    </source>
</evidence>
<dbReference type="PANTHER" id="PTHR34220">
    <property type="entry name" value="SENSOR HISTIDINE KINASE YPDA"/>
    <property type="match status" value="1"/>
</dbReference>
<dbReference type="InterPro" id="IPR050640">
    <property type="entry name" value="Bact_2-comp_sensor_kinase"/>
</dbReference>
<organism evidence="4 5">
    <name type="scientific">Ottowia testudinis</name>
    <dbReference type="NCBI Taxonomy" id="2816950"/>
    <lineage>
        <taxon>Bacteria</taxon>
        <taxon>Pseudomonadati</taxon>
        <taxon>Pseudomonadota</taxon>
        <taxon>Betaproteobacteria</taxon>
        <taxon>Burkholderiales</taxon>
        <taxon>Comamonadaceae</taxon>
        <taxon>Ottowia</taxon>
    </lineage>
</organism>
<gene>
    <name evidence="4" type="ORF">J1M35_12390</name>
</gene>
<dbReference type="KEGG" id="otd:J1M35_12390"/>
<dbReference type="GO" id="GO:0000155">
    <property type="term" value="F:phosphorelay sensor kinase activity"/>
    <property type="evidence" value="ECO:0007669"/>
    <property type="project" value="InterPro"/>
</dbReference>
<evidence type="ECO:0000256" key="2">
    <source>
        <dbReference type="SAM" id="Phobius"/>
    </source>
</evidence>
<sequence>MPANAVQSRAESYTKRSAWKNHAIGWRSLLRHGLQVALFCALVAVFTTLIWPDSSYSRQLVHSLCIGLSTWLTIETGRLVVNPAHCHPSADGDAGWPKGWRGLALTVFGIGTGFFVGTRFSRWALGEAQEFAQRDLLIGLLVTAAAGTVASFYYHARGKTSALQAEIAAAERDATEARLRLLQSQLEPHMLFNTLANLRALIGVDPPAAQQMVDRMNDYLRATLAASRATQHPLATEFDRVHDYLALMAIRMGPRLAFKLNLPDDLRALPVPPLLLQPLVENAIRHGLEPQVAGGRIEVTAERAGGARLLLTVLDTGAGLPAAVQTAPPPGGFGLTQVRERLRTLYGGRATLDLRAAPAGGTRAEIAIPIE</sequence>
<dbReference type="AlphaFoldDB" id="A0A975CDV0"/>
<keyword evidence="5" id="KW-1185">Reference proteome</keyword>
<feature type="transmembrane region" description="Helical" evidence="2">
    <location>
        <begin position="29"/>
        <end position="51"/>
    </location>
</feature>
<proteinExistence type="predicted"/>
<dbReference type="PROSITE" id="PS50109">
    <property type="entry name" value="HIS_KIN"/>
    <property type="match status" value="1"/>
</dbReference>
<dbReference type="SUPFAM" id="SSF55874">
    <property type="entry name" value="ATPase domain of HSP90 chaperone/DNA topoisomerase II/histidine kinase"/>
    <property type="match status" value="1"/>
</dbReference>
<dbReference type="Gene3D" id="3.30.565.10">
    <property type="entry name" value="Histidine kinase-like ATPase, C-terminal domain"/>
    <property type="match status" value="1"/>
</dbReference>
<dbReference type="EMBL" id="CP071796">
    <property type="protein sequence ID" value="QTD43941.1"/>
    <property type="molecule type" value="Genomic_DNA"/>
</dbReference>
<keyword evidence="2" id="KW-1133">Transmembrane helix</keyword>
<dbReference type="InterPro" id="IPR003594">
    <property type="entry name" value="HATPase_dom"/>
</dbReference>